<dbReference type="Pfam" id="PF02931">
    <property type="entry name" value="Neur_chan_LBD"/>
    <property type="match status" value="1"/>
</dbReference>
<evidence type="ECO:0000313" key="8">
    <source>
        <dbReference type="EMBL" id="KAJ8026588.1"/>
    </source>
</evidence>
<evidence type="ECO:0000259" key="7">
    <source>
        <dbReference type="Pfam" id="PF02932"/>
    </source>
</evidence>
<evidence type="ECO:0000256" key="2">
    <source>
        <dbReference type="ARBA" id="ARBA00022692"/>
    </source>
</evidence>
<feature type="transmembrane region" description="Helical" evidence="5">
    <location>
        <begin position="242"/>
        <end position="265"/>
    </location>
</feature>
<keyword evidence="5" id="KW-0813">Transport</keyword>
<sequence>MQRNLSSVTLKCIFTVTVARFPRNSEGRLRDFLLNQDNYTSRDRPVLDYNRTVYVNLQMQLYSMLDLNERDEIITTASWMTLSWRDERMVWDPAAFEGINLVVMHVDEIWTPKIFLSNSLTRDSLEVISPDRGSILLTSDGIVYLGAPVLQSTQCPLDVRYFPFDTQICPFTFVPVNQYYQHVYLRSELPYDSSSIESFEWNLLNVTVRNWVIPLGDNFRGEPDVFFTVATVCLYLKRDPNYYITTIIIPSTLMCLMAFVTFLAPPDSGERISLGVSMVLGLTVFQLLIADTLPTSSKMTPILSTYLTINFILACLVVPLSLVNINMAYKDNKLKILKYRWIKALFLEYLPCFLCVTPYHESVGSEIIPVDSYPVNNDQNEINTLEGPSNEIPKKNVKHPVKSTIPEDHVKSSNKVTYDSWPTVFIKYYLHTNDK</sequence>
<name>A0A9Q0YQ54_HOLLE</name>
<dbReference type="EMBL" id="JAIZAY010000016">
    <property type="protein sequence ID" value="KAJ8026588.1"/>
    <property type="molecule type" value="Genomic_DNA"/>
</dbReference>
<dbReference type="InterPro" id="IPR038050">
    <property type="entry name" value="Neuro_actylchol_rec"/>
</dbReference>
<dbReference type="GO" id="GO:0016020">
    <property type="term" value="C:membrane"/>
    <property type="evidence" value="ECO:0007669"/>
    <property type="project" value="UniProtKB-SubCell"/>
</dbReference>
<keyword evidence="5" id="KW-0406">Ion transport</keyword>
<protein>
    <submittedName>
        <fullName evidence="8">Neuronal acetylcholine receptor subunit alpha-10</fullName>
    </submittedName>
</protein>
<accession>A0A9Q0YQ54</accession>
<dbReference type="OrthoDB" id="5809364at2759"/>
<evidence type="ECO:0000256" key="3">
    <source>
        <dbReference type="ARBA" id="ARBA00022989"/>
    </source>
</evidence>
<dbReference type="GO" id="GO:0005230">
    <property type="term" value="F:extracellular ligand-gated monoatomic ion channel activity"/>
    <property type="evidence" value="ECO:0007669"/>
    <property type="project" value="InterPro"/>
</dbReference>
<feature type="domain" description="Neurotransmitter-gated ion-channel ligand-binding" evidence="6">
    <location>
        <begin position="30"/>
        <end position="188"/>
    </location>
</feature>
<dbReference type="InterPro" id="IPR036734">
    <property type="entry name" value="Neur_chan_lig-bd_sf"/>
</dbReference>
<dbReference type="Gene3D" id="1.20.58.390">
    <property type="entry name" value="Neurotransmitter-gated ion-channel transmembrane domain"/>
    <property type="match status" value="1"/>
</dbReference>
<keyword evidence="5" id="KW-0407">Ion channel</keyword>
<dbReference type="PROSITE" id="PS00236">
    <property type="entry name" value="NEUROTR_ION_CHANNEL"/>
    <property type="match status" value="1"/>
</dbReference>
<keyword evidence="3 5" id="KW-1133">Transmembrane helix</keyword>
<dbReference type="Pfam" id="PF02932">
    <property type="entry name" value="Neur_chan_memb"/>
    <property type="match status" value="1"/>
</dbReference>
<feature type="domain" description="Neurotransmitter-gated ion-channel transmembrane" evidence="7">
    <location>
        <begin position="247"/>
        <end position="404"/>
    </location>
</feature>
<evidence type="ECO:0000256" key="4">
    <source>
        <dbReference type="ARBA" id="ARBA00023136"/>
    </source>
</evidence>
<dbReference type="CDD" id="cd19051">
    <property type="entry name" value="LGIC_TM_cation"/>
    <property type="match status" value="1"/>
</dbReference>
<dbReference type="SUPFAM" id="SSF90112">
    <property type="entry name" value="Neurotransmitter-gated ion-channel transmembrane pore"/>
    <property type="match status" value="1"/>
</dbReference>
<dbReference type="InterPro" id="IPR006201">
    <property type="entry name" value="Neur_channel"/>
</dbReference>
<dbReference type="InterPro" id="IPR006029">
    <property type="entry name" value="Neurotrans-gated_channel_TM"/>
</dbReference>
<proteinExistence type="inferred from homology"/>
<dbReference type="AlphaFoldDB" id="A0A9Q0YQ54"/>
<comment type="subcellular location">
    <subcellularLocation>
        <location evidence="1">Membrane</location>
        <topology evidence="1">Multi-pass membrane protein</topology>
    </subcellularLocation>
</comment>
<keyword evidence="2 5" id="KW-0812">Transmembrane</keyword>
<dbReference type="Proteomes" id="UP001152320">
    <property type="component" value="Chromosome 16"/>
</dbReference>
<organism evidence="8 9">
    <name type="scientific">Holothuria leucospilota</name>
    <name type="common">Black long sea cucumber</name>
    <name type="synonym">Mertensiothuria leucospilota</name>
    <dbReference type="NCBI Taxonomy" id="206669"/>
    <lineage>
        <taxon>Eukaryota</taxon>
        <taxon>Metazoa</taxon>
        <taxon>Echinodermata</taxon>
        <taxon>Eleutherozoa</taxon>
        <taxon>Echinozoa</taxon>
        <taxon>Holothuroidea</taxon>
        <taxon>Aspidochirotacea</taxon>
        <taxon>Aspidochirotida</taxon>
        <taxon>Holothuriidae</taxon>
        <taxon>Holothuria</taxon>
    </lineage>
</organism>
<dbReference type="PANTHER" id="PTHR18945">
    <property type="entry name" value="NEUROTRANSMITTER GATED ION CHANNEL"/>
    <property type="match status" value="1"/>
</dbReference>
<dbReference type="InterPro" id="IPR006202">
    <property type="entry name" value="Neur_chan_lig-bd"/>
</dbReference>
<dbReference type="CDD" id="cd18989">
    <property type="entry name" value="LGIC_ECD_cation"/>
    <property type="match status" value="1"/>
</dbReference>
<evidence type="ECO:0000256" key="1">
    <source>
        <dbReference type="ARBA" id="ARBA00004141"/>
    </source>
</evidence>
<feature type="transmembrane region" description="Helical" evidence="5">
    <location>
        <begin position="309"/>
        <end position="329"/>
    </location>
</feature>
<dbReference type="Gene3D" id="2.70.170.10">
    <property type="entry name" value="Neurotransmitter-gated ion-channel ligand-binding domain"/>
    <property type="match status" value="1"/>
</dbReference>
<evidence type="ECO:0000259" key="6">
    <source>
        <dbReference type="Pfam" id="PF02931"/>
    </source>
</evidence>
<evidence type="ECO:0000256" key="5">
    <source>
        <dbReference type="RuleBase" id="RU000687"/>
    </source>
</evidence>
<keyword evidence="8" id="KW-0675">Receptor</keyword>
<dbReference type="GO" id="GO:0004888">
    <property type="term" value="F:transmembrane signaling receptor activity"/>
    <property type="evidence" value="ECO:0007669"/>
    <property type="project" value="InterPro"/>
</dbReference>
<dbReference type="SUPFAM" id="SSF63712">
    <property type="entry name" value="Nicotinic receptor ligand binding domain-like"/>
    <property type="match status" value="1"/>
</dbReference>
<comment type="similarity">
    <text evidence="5">Belongs to the ligand-gated ion channel (TC 1.A.9) family.</text>
</comment>
<dbReference type="FunFam" id="2.70.170.10:FF:000028">
    <property type="entry name" value="AcetylCholine Receptor"/>
    <property type="match status" value="1"/>
</dbReference>
<feature type="transmembrane region" description="Helical" evidence="5">
    <location>
        <begin position="272"/>
        <end position="289"/>
    </location>
</feature>
<evidence type="ECO:0000313" key="9">
    <source>
        <dbReference type="Proteomes" id="UP001152320"/>
    </source>
</evidence>
<dbReference type="InterPro" id="IPR036719">
    <property type="entry name" value="Neuro-gated_channel_TM_sf"/>
</dbReference>
<comment type="caution">
    <text evidence="8">The sequence shown here is derived from an EMBL/GenBank/DDBJ whole genome shotgun (WGS) entry which is preliminary data.</text>
</comment>
<comment type="caution">
    <text evidence="5">Lacks conserved residue(s) required for the propagation of feature annotation.</text>
</comment>
<dbReference type="PRINTS" id="PR00252">
    <property type="entry name" value="NRIONCHANNEL"/>
</dbReference>
<keyword evidence="9" id="KW-1185">Reference proteome</keyword>
<gene>
    <name evidence="8" type="ORF">HOLleu_31467</name>
</gene>
<keyword evidence="4 5" id="KW-0472">Membrane</keyword>
<dbReference type="InterPro" id="IPR018000">
    <property type="entry name" value="Neurotransmitter_ion_chnl_CS"/>
</dbReference>
<reference evidence="8" key="1">
    <citation type="submission" date="2021-10" db="EMBL/GenBank/DDBJ databases">
        <title>Tropical sea cucumber genome reveals ecological adaptation and Cuvierian tubules defense mechanism.</title>
        <authorList>
            <person name="Chen T."/>
        </authorList>
    </citation>
    <scope>NUCLEOTIDE SEQUENCE</scope>
    <source>
        <strain evidence="8">Nanhai2018</strain>
        <tissue evidence="8">Muscle</tissue>
    </source>
</reference>